<organism evidence="2 3">
    <name type="scientific">Jiella pacifica</name>
    <dbReference type="NCBI Taxonomy" id="2696469"/>
    <lineage>
        <taxon>Bacteria</taxon>
        <taxon>Pseudomonadati</taxon>
        <taxon>Pseudomonadota</taxon>
        <taxon>Alphaproteobacteria</taxon>
        <taxon>Hyphomicrobiales</taxon>
        <taxon>Aurantimonadaceae</taxon>
        <taxon>Jiella</taxon>
    </lineage>
</organism>
<feature type="region of interest" description="Disordered" evidence="1">
    <location>
        <begin position="1"/>
        <end position="34"/>
    </location>
</feature>
<feature type="compositionally biased region" description="Basic residues" evidence="1">
    <location>
        <begin position="76"/>
        <end position="94"/>
    </location>
</feature>
<gene>
    <name evidence="2" type="ORF">GTK09_24640</name>
</gene>
<sequence>MTAARSSSAAPRTRSGTKAEATEQPAFKAEPPSQVFTAKAAIWADFRAGLISLEEAERRSARIGAAAEASVDCPAPRKKGRAPRPTPRPRHTRPAPKPSRQYANPMATTAMRDDRLTPGAKALLVVLRARCGKGRVTQFAKATLAATMQRSARTIRRYLLDLERFGYIAARIRKTAKGFHTGLVITLTNKVLPFFAEQSGLAAWLAEAPERERLPFPPFAATRRAAAATSLPVPALVIEMQRKPTFQGVTVLSPNNHIHQDSSLRRRFRREISEGLWCKGGG</sequence>
<dbReference type="EMBL" id="JAAAMG010000033">
    <property type="protein sequence ID" value="NDW07606.1"/>
    <property type="molecule type" value="Genomic_DNA"/>
</dbReference>
<protein>
    <submittedName>
        <fullName evidence="2">Helix-turn-helix domain-containing protein</fullName>
    </submittedName>
</protein>
<dbReference type="RefSeq" id="WP_163466060.1">
    <property type="nucleotide sequence ID" value="NZ_JAAAMG010000033.1"/>
</dbReference>
<dbReference type="AlphaFoldDB" id="A0A6N9TC10"/>
<reference evidence="2 3" key="1">
    <citation type="submission" date="2020-01" db="EMBL/GenBank/DDBJ databases">
        <title>Jiella pacifica sp. nov.</title>
        <authorList>
            <person name="Xue Z."/>
            <person name="Zhu S."/>
            <person name="Chen J."/>
            <person name="Yang J."/>
        </authorList>
    </citation>
    <scope>NUCLEOTIDE SEQUENCE [LARGE SCALE GENOMIC DNA]</scope>
    <source>
        <strain evidence="2 3">40Bstr34</strain>
    </source>
</reference>
<evidence type="ECO:0000256" key="1">
    <source>
        <dbReference type="SAM" id="MobiDB-lite"/>
    </source>
</evidence>
<accession>A0A6N9TC10</accession>
<evidence type="ECO:0000313" key="2">
    <source>
        <dbReference type="EMBL" id="NDW07606.1"/>
    </source>
</evidence>
<feature type="compositionally biased region" description="Low complexity" evidence="1">
    <location>
        <begin position="1"/>
        <end position="16"/>
    </location>
</feature>
<proteinExistence type="predicted"/>
<evidence type="ECO:0000313" key="3">
    <source>
        <dbReference type="Proteomes" id="UP000469011"/>
    </source>
</evidence>
<dbReference type="Proteomes" id="UP000469011">
    <property type="component" value="Unassembled WGS sequence"/>
</dbReference>
<comment type="caution">
    <text evidence="2">The sequence shown here is derived from an EMBL/GenBank/DDBJ whole genome shotgun (WGS) entry which is preliminary data.</text>
</comment>
<name>A0A6N9TC10_9HYPH</name>
<feature type="region of interest" description="Disordered" evidence="1">
    <location>
        <begin position="64"/>
        <end position="111"/>
    </location>
</feature>
<keyword evidence="3" id="KW-1185">Reference proteome</keyword>